<evidence type="ECO:0000313" key="3">
    <source>
        <dbReference type="Proteomes" id="UP001500298"/>
    </source>
</evidence>
<reference evidence="3" key="1">
    <citation type="journal article" date="2019" name="Int. J. Syst. Evol. Microbiol.">
        <title>The Global Catalogue of Microorganisms (GCM) 10K type strain sequencing project: providing services to taxonomists for standard genome sequencing and annotation.</title>
        <authorList>
            <consortium name="The Broad Institute Genomics Platform"/>
            <consortium name="The Broad Institute Genome Sequencing Center for Infectious Disease"/>
            <person name="Wu L."/>
            <person name="Ma J."/>
        </authorList>
    </citation>
    <scope>NUCLEOTIDE SEQUENCE [LARGE SCALE GENOMIC DNA]</scope>
    <source>
        <strain evidence="3">JCM 18326</strain>
    </source>
</reference>
<dbReference type="Gene3D" id="3.50.50.60">
    <property type="entry name" value="FAD/NAD(P)-binding domain"/>
    <property type="match status" value="2"/>
</dbReference>
<feature type="domain" description="Amine oxidase" evidence="1">
    <location>
        <begin position="14"/>
        <end position="481"/>
    </location>
</feature>
<dbReference type="PROSITE" id="PS51257">
    <property type="entry name" value="PROKAR_LIPOPROTEIN"/>
    <property type="match status" value="1"/>
</dbReference>
<name>A0ABP9D4F6_9BACT</name>
<dbReference type="Gene3D" id="3.90.660.10">
    <property type="match status" value="1"/>
</dbReference>
<dbReference type="SUPFAM" id="SSF51905">
    <property type="entry name" value="FAD/NAD(P)-binding domain"/>
    <property type="match status" value="1"/>
</dbReference>
<gene>
    <name evidence="2" type="primary">crtD</name>
    <name evidence="2" type="ORF">GCM10023331_03040</name>
</gene>
<accession>A0ABP9D4F6</accession>
<keyword evidence="3" id="KW-1185">Reference proteome</keyword>
<dbReference type="InterPro" id="IPR045892">
    <property type="entry name" value="CrtISO-like"/>
</dbReference>
<sequence length="490" mass="55515">MKQRTEVTVVGSGMAGLTTACLLAHAGKKVTVLERNWLPGGCTSSYWRKGFVFESGATTLVGLSPHMSLQYLLNTIGVSVEAKPLALPMQVWFEKGKSIDRYESLEAWIQEAEATFGSEGQRDFWEFCFQVSEFVWETSLQQTAFPPSTLGDLWYCINNASLRQVRFARYAFQTMEDLLRKYGLLENERFVQFVNEQLMITAQNTLEEVNVLFGATALCYTNYTNYYMPGGLINLVNPLVEYIQEKGGEVLLRHEVQNIEKTSANTYITHASYKGTSYQWESDLMVSALPINNTLPLFSESRKVFQQKKMEANTLSSAFQMGIAFKPHRTQESIHHQIHFPELSSYTGSHSIFLSLSHPDDTTRSDEDGIQVASVSTHIHDLENRMDIDKSVIEQLILDKLEKFDFIKKENIVYRHASTARAWEKWTGRAYGFVGGYPQKAQIKPWQMLDARLDGAGAYICGDTTYPGQGIPGACLSGIIAFEKIRRDYF</sequence>
<proteinExistence type="predicted"/>
<evidence type="ECO:0000259" key="1">
    <source>
        <dbReference type="Pfam" id="PF01593"/>
    </source>
</evidence>
<comment type="caution">
    <text evidence="2">The sequence shown here is derived from an EMBL/GenBank/DDBJ whole genome shotgun (WGS) entry which is preliminary data.</text>
</comment>
<dbReference type="InterPro" id="IPR036188">
    <property type="entry name" value="FAD/NAD-bd_sf"/>
</dbReference>
<dbReference type="RefSeq" id="WP_345368653.1">
    <property type="nucleotide sequence ID" value="NZ_BAABJX010000005.1"/>
</dbReference>
<organism evidence="2 3">
    <name type="scientific">Algivirga pacifica</name>
    <dbReference type="NCBI Taxonomy" id="1162670"/>
    <lineage>
        <taxon>Bacteria</taxon>
        <taxon>Pseudomonadati</taxon>
        <taxon>Bacteroidota</taxon>
        <taxon>Cytophagia</taxon>
        <taxon>Cytophagales</taxon>
        <taxon>Flammeovirgaceae</taxon>
        <taxon>Algivirga</taxon>
    </lineage>
</organism>
<dbReference type="Pfam" id="PF01593">
    <property type="entry name" value="Amino_oxidase"/>
    <property type="match status" value="1"/>
</dbReference>
<dbReference type="EMBL" id="BAABJX010000005">
    <property type="protein sequence ID" value="GAA4822062.1"/>
    <property type="molecule type" value="Genomic_DNA"/>
</dbReference>
<protein>
    <submittedName>
        <fullName evidence="2">C-3',4' desaturase CrtD</fullName>
    </submittedName>
</protein>
<dbReference type="PANTHER" id="PTHR46313">
    <property type="match status" value="1"/>
</dbReference>
<dbReference type="InterPro" id="IPR002937">
    <property type="entry name" value="Amino_oxidase"/>
</dbReference>
<dbReference type="Proteomes" id="UP001500298">
    <property type="component" value="Unassembled WGS sequence"/>
</dbReference>
<evidence type="ECO:0000313" key="2">
    <source>
        <dbReference type="EMBL" id="GAA4822062.1"/>
    </source>
</evidence>
<dbReference type="PANTHER" id="PTHR46313:SF3">
    <property type="entry name" value="PROLYCOPENE ISOMERASE, CHLOROPLASTIC"/>
    <property type="match status" value="1"/>
</dbReference>